<dbReference type="RefSeq" id="WP_065172296.1">
    <property type="nucleotide sequence ID" value="NZ_LZFH01000056.1"/>
</dbReference>
<evidence type="ECO:0000256" key="2">
    <source>
        <dbReference type="SAM" id="SignalP"/>
    </source>
</evidence>
<reference evidence="3 4" key="1">
    <citation type="submission" date="2018-03" db="EMBL/GenBank/DDBJ databases">
        <title>Whole genome sequencing of Histamine producing bacteria.</title>
        <authorList>
            <person name="Butler K."/>
        </authorList>
    </citation>
    <scope>NUCLEOTIDE SEQUENCE [LARGE SCALE GENOMIC DNA]</scope>
    <source>
        <strain evidence="3 4">BT-6</strain>
    </source>
</reference>
<dbReference type="Proteomes" id="UP000241404">
    <property type="component" value="Unassembled WGS sequence"/>
</dbReference>
<sequence>MRFSKTLLAVLIPTTLALTGCGGDSSDSNNNGGSVTPPTPEGKVTATFVDKEVAGLQYKCTSGETGTTGSKGEFVVTKNTRCTFSVNNLELGSTIISEKNQKAITPYDIAKNDNVKNIAALLQTLDSDSNPENGISLTDLDSELVLPSTLLTTTDEKAFQQTLSQLLPNKKIVSFDDAHKHLQNTLSDMGELRGYHSQAVEQVITDINNNVLTNLTKTNFQAKLAEYKKLLDEGEKDNADVATLQAVITVAEILNKPEVKERFSFQYPENGNPFDYTELLPKAIDAAVNDAAELLVNDEITGSTDNEAETLYNFAQELVKASDMLGLSFTSTDRIAQYDQAGTLTLNYQEAQSLRAIALTAANLLSTAAAYQLGTDAQYLPKTAKDLKLNIVMYGCKEYEPEFGYCIDYGIIGSKDLPIKNAEYNEAFIDPAALVKNPNFLALRTDPKYMELALEAISEAANIGATKVDLSQFDYPTPEDKQKAKELVNNLNQHFQAPADKPVLVNYSDEEMKLQLNLRAFFNVNTGLSHEDITVIENKYSCTLDQDMTKVMNEPMCHEVNYMGDWLSNDPTQNISYFIEGYPAKHILDIDYNSAKLDVIMPKCELKDDQGSWVQCQE</sequence>
<feature type="chain" id="PRO_5044741223" evidence="2">
    <location>
        <begin position="20"/>
        <end position="618"/>
    </location>
</feature>
<evidence type="ECO:0000256" key="1">
    <source>
        <dbReference type="SAM" id="MobiDB-lite"/>
    </source>
</evidence>
<dbReference type="AlphaFoldDB" id="A0ABD6X2W9"/>
<name>A0ABD6X2W9_PHODM</name>
<protein>
    <submittedName>
        <fullName evidence="3">Uncharacterized protein</fullName>
    </submittedName>
</protein>
<organism evidence="3 4">
    <name type="scientific">Photobacterium damselae</name>
    <dbReference type="NCBI Taxonomy" id="38293"/>
    <lineage>
        <taxon>Bacteria</taxon>
        <taxon>Pseudomonadati</taxon>
        <taxon>Pseudomonadota</taxon>
        <taxon>Gammaproteobacteria</taxon>
        <taxon>Vibrionales</taxon>
        <taxon>Vibrionaceae</taxon>
        <taxon>Photobacterium</taxon>
    </lineage>
</organism>
<dbReference type="EMBL" id="PYMM01000005">
    <property type="protein sequence ID" value="PSU16908.1"/>
    <property type="molecule type" value="Genomic_DNA"/>
</dbReference>
<dbReference type="PROSITE" id="PS51257">
    <property type="entry name" value="PROKAR_LIPOPROTEIN"/>
    <property type="match status" value="1"/>
</dbReference>
<feature type="compositionally biased region" description="Low complexity" evidence="1">
    <location>
        <begin position="24"/>
        <end position="34"/>
    </location>
</feature>
<feature type="region of interest" description="Disordered" evidence="1">
    <location>
        <begin position="22"/>
        <end position="42"/>
    </location>
</feature>
<feature type="signal peptide" evidence="2">
    <location>
        <begin position="1"/>
        <end position="19"/>
    </location>
</feature>
<proteinExistence type="predicted"/>
<evidence type="ECO:0000313" key="4">
    <source>
        <dbReference type="Proteomes" id="UP000241404"/>
    </source>
</evidence>
<evidence type="ECO:0000313" key="3">
    <source>
        <dbReference type="EMBL" id="PSU16908.1"/>
    </source>
</evidence>
<accession>A0ABD6X2W9</accession>
<keyword evidence="2" id="KW-0732">Signal</keyword>
<gene>
    <name evidence="3" type="ORF">CTM90_10635</name>
</gene>
<comment type="caution">
    <text evidence="3">The sequence shown here is derived from an EMBL/GenBank/DDBJ whole genome shotgun (WGS) entry which is preliminary data.</text>
</comment>